<evidence type="ECO:0000256" key="6">
    <source>
        <dbReference type="ARBA" id="ARBA00023201"/>
    </source>
</evidence>
<evidence type="ECO:0000256" key="2">
    <source>
        <dbReference type="ARBA" id="ARBA00022475"/>
    </source>
</evidence>
<dbReference type="EMBL" id="JBHLTG010000002">
    <property type="protein sequence ID" value="MFC0678080.1"/>
    <property type="molecule type" value="Genomic_DNA"/>
</dbReference>
<comment type="function">
    <text evidence="7">Na(+)/H(+) antiporter that extrudes sodium in exchange for external protons.</text>
</comment>
<dbReference type="InterPro" id="IPR023171">
    <property type="entry name" value="Na/H_antiporter_dom_sf"/>
</dbReference>
<feature type="transmembrane region" description="Helical" evidence="7">
    <location>
        <begin position="148"/>
        <end position="167"/>
    </location>
</feature>
<evidence type="ECO:0000313" key="8">
    <source>
        <dbReference type="EMBL" id="MFC0678080.1"/>
    </source>
</evidence>
<feature type="transmembrane region" description="Helical" evidence="7">
    <location>
        <begin position="346"/>
        <end position="370"/>
    </location>
</feature>
<dbReference type="Gene3D" id="1.20.1530.10">
    <property type="entry name" value="Na+/H+ antiporter like domain"/>
    <property type="match status" value="1"/>
</dbReference>
<evidence type="ECO:0000256" key="5">
    <source>
        <dbReference type="ARBA" id="ARBA00023136"/>
    </source>
</evidence>
<protein>
    <recommendedName>
        <fullName evidence="7">Na(+)/H(+) antiporter NhaA</fullName>
    </recommendedName>
    <alternativeName>
        <fullName evidence="7">Sodium/proton antiporter NhaA</fullName>
    </alternativeName>
</protein>
<feature type="transmembrane region" description="Helical" evidence="7">
    <location>
        <begin position="312"/>
        <end position="334"/>
    </location>
</feature>
<feature type="transmembrane region" description="Helical" evidence="7">
    <location>
        <begin position="252"/>
        <end position="271"/>
    </location>
</feature>
<dbReference type="NCBIfam" id="TIGR00773">
    <property type="entry name" value="NhaA"/>
    <property type="match status" value="1"/>
</dbReference>
<evidence type="ECO:0000256" key="3">
    <source>
        <dbReference type="ARBA" id="ARBA00022692"/>
    </source>
</evidence>
<feature type="transmembrane region" description="Helical" evidence="7">
    <location>
        <begin position="277"/>
        <end position="300"/>
    </location>
</feature>
<keyword evidence="7" id="KW-0050">Antiport</keyword>
<feature type="transmembrane region" description="Helical" evidence="7">
    <location>
        <begin position="118"/>
        <end position="136"/>
    </location>
</feature>
<feature type="transmembrane region" description="Helical" evidence="7">
    <location>
        <begin position="87"/>
        <end position="106"/>
    </location>
</feature>
<feature type="transmembrane region" description="Helical" evidence="7">
    <location>
        <begin position="173"/>
        <end position="190"/>
    </location>
</feature>
<comment type="similarity">
    <text evidence="7">Belongs to the NhaA Na(+)/H(+) (TC 2.A.33) antiporter family.</text>
</comment>
<keyword evidence="7" id="KW-0813">Transport</keyword>
<keyword evidence="9" id="KW-1185">Reference proteome</keyword>
<feature type="transmembrane region" description="Helical" evidence="7">
    <location>
        <begin position="223"/>
        <end position="240"/>
    </location>
</feature>
<keyword evidence="3 7" id="KW-0812">Transmembrane</keyword>
<reference evidence="8 9" key="1">
    <citation type="submission" date="2024-09" db="EMBL/GenBank/DDBJ databases">
        <authorList>
            <person name="Sun Q."/>
            <person name="Mori K."/>
        </authorList>
    </citation>
    <scope>NUCLEOTIDE SEQUENCE [LARGE SCALE GENOMIC DNA]</scope>
    <source>
        <strain evidence="8 9">KCTC 23076</strain>
    </source>
</reference>
<feature type="transmembrane region" description="Helical" evidence="7">
    <location>
        <begin position="199"/>
        <end position="217"/>
    </location>
</feature>
<accession>A0ABV6RM69</accession>
<keyword evidence="2 7" id="KW-1003">Cell membrane</keyword>
<dbReference type="PANTHER" id="PTHR30341:SF0">
    <property type="entry name" value="NA(+)_H(+) ANTIPORTER NHAA"/>
    <property type="match status" value="1"/>
</dbReference>
<evidence type="ECO:0000313" key="9">
    <source>
        <dbReference type="Proteomes" id="UP001589896"/>
    </source>
</evidence>
<evidence type="ECO:0000256" key="1">
    <source>
        <dbReference type="ARBA" id="ARBA00004429"/>
    </source>
</evidence>
<dbReference type="HAMAP" id="MF_01844">
    <property type="entry name" value="NhaA"/>
    <property type="match status" value="1"/>
</dbReference>
<evidence type="ECO:0000256" key="7">
    <source>
        <dbReference type="HAMAP-Rule" id="MF_01844"/>
    </source>
</evidence>
<proteinExistence type="inferred from homology"/>
<gene>
    <name evidence="7 8" type="primary">nhaA</name>
    <name evidence="8" type="ORF">ACFFGH_09535</name>
</gene>
<keyword evidence="5 7" id="KW-0472">Membrane</keyword>
<keyword evidence="7" id="KW-0406">Ion transport</keyword>
<comment type="catalytic activity">
    <reaction evidence="7">
        <text>Na(+)(in) + 2 H(+)(out) = Na(+)(out) + 2 H(+)(in)</text>
        <dbReference type="Rhea" id="RHEA:29251"/>
        <dbReference type="ChEBI" id="CHEBI:15378"/>
        <dbReference type="ChEBI" id="CHEBI:29101"/>
    </reaction>
</comment>
<keyword evidence="4 7" id="KW-1133">Transmembrane helix</keyword>
<evidence type="ECO:0000256" key="4">
    <source>
        <dbReference type="ARBA" id="ARBA00022989"/>
    </source>
</evidence>
<sequence>MAFLRSERVAAFLLLGAAAVALLIANGPAGPAARDFADAHLGVPGSPFDLSIAHWVTDGLLAIFFFLAAIELKHELTHGELNTPQKALVPTVAAIGGVVVPAGIFLLMVRDPALQDGWPIPTATDIAFALGVLALVGKSLPGRVRALLLALAVIDDLIAILIIAAFFTSDLQPLPLILAAPVVVAFGLLSKRLRGGRGMLLAVLLPLGVLAWVLVFLSGVHATIAGVALGLVMAGSRATPTRHALEPWSNGLILPVFAFFAALVVFPAVSVGQLSPVFWAIVVSLPVGKLLGITGGMVLAGRLAARASRQPVPFGDALVIAGLGGIGFTVSLLMNELAYAGNDEVAVEGTLAVMLGSLIAAVLGIALTLVQARRYARRAFTPSRPTSAR</sequence>
<comment type="caution">
    <text evidence="8">The sequence shown here is derived from an EMBL/GenBank/DDBJ whole genome shotgun (WGS) entry which is preliminary data.</text>
</comment>
<keyword evidence="7" id="KW-0915">Sodium</keyword>
<dbReference type="InterPro" id="IPR004670">
    <property type="entry name" value="NhaA"/>
</dbReference>
<organism evidence="8 9">
    <name type="scientific">Lysobacter korlensis</name>
    <dbReference type="NCBI Taxonomy" id="553636"/>
    <lineage>
        <taxon>Bacteria</taxon>
        <taxon>Pseudomonadati</taxon>
        <taxon>Pseudomonadota</taxon>
        <taxon>Gammaproteobacteria</taxon>
        <taxon>Lysobacterales</taxon>
        <taxon>Lysobacteraceae</taxon>
        <taxon>Lysobacter</taxon>
    </lineage>
</organism>
<feature type="transmembrane region" description="Helical" evidence="7">
    <location>
        <begin position="53"/>
        <end position="72"/>
    </location>
</feature>
<dbReference type="RefSeq" id="WP_386667621.1">
    <property type="nucleotide sequence ID" value="NZ_JBHLTG010000002.1"/>
</dbReference>
<dbReference type="PANTHER" id="PTHR30341">
    <property type="entry name" value="SODIUM ION/PROTON ANTIPORTER NHAA-RELATED"/>
    <property type="match status" value="1"/>
</dbReference>
<dbReference type="Proteomes" id="UP001589896">
    <property type="component" value="Unassembled WGS sequence"/>
</dbReference>
<dbReference type="Pfam" id="PF06965">
    <property type="entry name" value="Na_H_antiport_1"/>
    <property type="match status" value="1"/>
</dbReference>
<name>A0ABV6RM69_9GAMM</name>
<keyword evidence="6 7" id="KW-0739">Sodium transport</keyword>
<comment type="subcellular location">
    <subcellularLocation>
        <location evidence="1">Cell inner membrane</location>
        <topology evidence="1">Multi-pass membrane protein</topology>
    </subcellularLocation>
    <subcellularLocation>
        <location evidence="7">Cell membrane</location>
        <topology evidence="7">Multi-pass membrane protein</topology>
    </subcellularLocation>
</comment>